<dbReference type="InterPro" id="IPR033469">
    <property type="entry name" value="CYTH-like_dom_sf"/>
</dbReference>
<evidence type="ECO:0000313" key="5">
    <source>
        <dbReference type="Proteomes" id="UP000282460"/>
    </source>
</evidence>
<dbReference type="AlphaFoldDB" id="A0A3L7J3S3"/>
<keyword evidence="5" id="KW-1185">Reference proteome</keyword>
<dbReference type="InterPro" id="IPR038186">
    <property type="entry name" value="CHAD_dom_sf"/>
</dbReference>
<evidence type="ECO:0000259" key="2">
    <source>
        <dbReference type="PROSITE" id="PS51707"/>
    </source>
</evidence>
<dbReference type="PROSITE" id="PS51708">
    <property type="entry name" value="CHAD"/>
    <property type="match status" value="1"/>
</dbReference>
<feature type="domain" description="CYTH" evidence="2">
    <location>
        <begin position="9"/>
        <end position="209"/>
    </location>
</feature>
<protein>
    <submittedName>
        <fullName evidence="4">CHAD domain-containing protein</fullName>
    </submittedName>
</protein>
<dbReference type="Gene3D" id="1.40.20.10">
    <property type="entry name" value="CHAD domain"/>
    <property type="match status" value="1"/>
</dbReference>
<reference evidence="4 5" key="1">
    <citation type="submission" date="2018-10" db="EMBL/GenBank/DDBJ databases">
        <authorList>
            <person name="Li J."/>
        </authorList>
    </citation>
    <scope>NUCLEOTIDE SEQUENCE [LARGE SCALE GENOMIC DNA]</scope>
    <source>
        <strain evidence="4 5">ZD1-4</strain>
    </source>
</reference>
<dbReference type="OrthoDB" id="9777271at2"/>
<dbReference type="PROSITE" id="PS51707">
    <property type="entry name" value="CYTH"/>
    <property type="match status" value="1"/>
</dbReference>
<feature type="domain" description="CHAD" evidence="3">
    <location>
        <begin position="238"/>
        <end position="523"/>
    </location>
</feature>
<dbReference type="RefSeq" id="WP_121659136.1">
    <property type="nucleotide sequence ID" value="NZ_BMEK01000002.1"/>
</dbReference>
<organism evidence="4 5">
    <name type="scientific">Mycetocola zhadangensis</name>
    <dbReference type="NCBI Taxonomy" id="1164595"/>
    <lineage>
        <taxon>Bacteria</taxon>
        <taxon>Bacillati</taxon>
        <taxon>Actinomycetota</taxon>
        <taxon>Actinomycetes</taxon>
        <taxon>Micrococcales</taxon>
        <taxon>Microbacteriaceae</taxon>
        <taxon>Mycetocola</taxon>
    </lineage>
</organism>
<dbReference type="Gene3D" id="2.40.320.10">
    <property type="entry name" value="Hypothetical Protein Pfu-838710-001"/>
    <property type="match status" value="1"/>
</dbReference>
<evidence type="ECO:0000313" key="4">
    <source>
        <dbReference type="EMBL" id="RLQ84091.1"/>
    </source>
</evidence>
<gene>
    <name evidence="4" type="ORF">D9V28_07580</name>
</gene>
<evidence type="ECO:0000259" key="3">
    <source>
        <dbReference type="PROSITE" id="PS51708"/>
    </source>
</evidence>
<dbReference type="Pfam" id="PF05235">
    <property type="entry name" value="CHAD"/>
    <property type="match status" value="1"/>
</dbReference>
<sequence>MTDEPGRSQTEIERKYDVDRQVQLPDLTGVAGIASVEVHDPVTLEAVYYDTATCDLARRRVIIRRREGGGDAGWHIKKPAAEGRTELHWPVGEDTGVVPDAVLEPVRAVVRDRELTPLARIVTRRTAVHLLDAAGVGVVELADDEVEGGDVRNGALRTWREWEVELLGGAPDTEEGRTVLLDQIERMLGAVGAHPSPSVSKMARTLGVDSLTDVTPALGAAPGAPEPGEDRAQADLEPGSVASVVVPALADLVLALEQADPAARADEPDAVHQMRTTVRRLRSVLAAFRRIFDRDVVDELRDRLARFGSVLGEARDAEVRGLRARAYLDGLPVQQDDDDARARLIDGAQSDYREAHDRLRRGLTSPEYFRLLDALDKFVARPPLTDAASKPAANAVASAVAREIRRVKKRADAIGADGGNLEAQLHAVRRAGRRLRYTAEDVAYNGDGGSAYAGVAEAGERVQDTLGEHRDSVLFGQHLVLTSNRADAEGEKTFVYGVLAGLNDQSGQAALDESSRAIDGVEGFADRF</sequence>
<dbReference type="EMBL" id="RCWJ01000002">
    <property type="protein sequence ID" value="RLQ84091.1"/>
    <property type="molecule type" value="Genomic_DNA"/>
</dbReference>
<dbReference type="Pfam" id="PF01928">
    <property type="entry name" value="CYTH"/>
    <property type="match status" value="1"/>
</dbReference>
<dbReference type="SMART" id="SM00880">
    <property type="entry name" value="CHAD"/>
    <property type="match status" value="1"/>
</dbReference>
<feature type="region of interest" description="Disordered" evidence="1">
    <location>
        <begin position="214"/>
        <end position="234"/>
    </location>
</feature>
<dbReference type="PANTHER" id="PTHR39339:SF1">
    <property type="entry name" value="CHAD DOMAIN-CONTAINING PROTEIN"/>
    <property type="match status" value="1"/>
</dbReference>
<evidence type="ECO:0000256" key="1">
    <source>
        <dbReference type="SAM" id="MobiDB-lite"/>
    </source>
</evidence>
<name>A0A3L7J3S3_9MICO</name>
<dbReference type="Proteomes" id="UP000282460">
    <property type="component" value="Unassembled WGS sequence"/>
</dbReference>
<proteinExistence type="predicted"/>
<comment type="caution">
    <text evidence="4">The sequence shown here is derived from an EMBL/GenBank/DDBJ whole genome shotgun (WGS) entry which is preliminary data.</text>
</comment>
<dbReference type="PANTHER" id="PTHR39339">
    <property type="entry name" value="SLR1444 PROTEIN"/>
    <property type="match status" value="1"/>
</dbReference>
<dbReference type="InterPro" id="IPR007899">
    <property type="entry name" value="CHAD_dom"/>
</dbReference>
<dbReference type="InterPro" id="IPR023577">
    <property type="entry name" value="CYTH_domain"/>
</dbReference>
<dbReference type="SMART" id="SM01118">
    <property type="entry name" value="CYTH"/>
    <property type="match status" value="1"/>
</dbReference>
<dbReference type="SUPFAM" id="SSF55154">
    <property type="entry name" value="CYTH-like phosphatases"/>
    <property type="match status" value="1"/>
</dbReference>
<dbReference type="CDD" id="cd07374">
    <property type="entry name" value="CYTH-like_Pase"/>
    <property type="match status" value="1"/>
</dbReference>
<accession>A0A3L7J3S3</accession>